<comment type="caution">
    <text evidence="3">The sequence shown here is derived from an EMBL/GenBank/DDBJ whole genome shotgun (WGS) entry which is preliminary data.</text>
</comment>
<dbReference type="EMBL" id="VSWD01000008">
    <property type="protein sequence ID" value="KAK3096252.1"/>
    <property type="molecule type" value="Genomic_DNA"/>
</dbReference>
<dbReference type="InterPro" id="IPR014716">
    <property type="entry name" value="Fibrinogen_a/b/g_C_1"/>
</dbReference>
<evidence type="ECO:0000313" key="4">
    <source>
        <dbReference type="Proteomes" id="UP001186944"/>
    </source>
</evidence>
<evidence type="ECO:0000256" key="1">
    <source>
        <dbReference type="ARBA" id="ARBA00023157"/>
    </source>
</evidence>
<gene>
    <name evidence="3" type="ORF">FSP39_024989</name>
</gene>
<feature type="domain" description="Fibrinogen C-terminal" evidence="2">
    <location>
        <begin position="1"/>
        <end position="93"/>
    </location>
</feature>
<dbReference type="GO" id="GO:0005615">
    <property type="term" value="C:extracellular space"/>
    <property type="evidence" value="ECO:0007669"/>
    <property type="project" value="TreeGrafter"/>
</dbReference>
<proteinExistence type="predicted"/>
<dbReference type="PANTHER" id="PTHR19143">
    <property type="entry name" value="FIBRINOGEN/TENASCIN/ANGIOPOEITIN"/>
    <property type="match status" value="1"/>
</dbReference>
<evidence type="ECO:0000313" key="3">
    <source>
        <dbReference type="EMBL" id="KAK3096252.1"/>
    </source>
</evidence>
<dbReference type="Pfam" id="PF00147">
    <property type="entry name" value="Fibrinogen_C"/>
    <property type="match status" value="1"/>
</dbReference>
<accession>A0AA88Y6H2</accession>
<dbReference type="Gene3D" id="3.90.215.10">
    <property type="entry name" value="Gamma Fibrinogen, chain A, domain 1"/>
    <property type="match status" value="1"/>
</dbReference>
<dbReference type="PROSITE" id="PS51406">
    <property type="entry name" value="FIBRINOGEN_C_2"/>
    <property type="match status" value="1"/>
</dbReference>
<dbReference type="InterPro" id="IPR020837">
    <property type="entry name" value="Fibrinogen_CS"/>
</dbReference>
<protein>
    <recommendedName>
        <fullName evidence="2">Fibrinogen C-terminal domain-containing protein</fullName>
    </recommendedName>
</protein>
<keyword evidence="1" id="KW-1015">Disulfide bond</keyword>
<keyword evidence="4" id="KW-1185">Reference proteome</keyword>
<dbReference type="InterPro" id="IPR036056">
    <property type="entry name" value="Fibrinogen-like_C"/>
</dbReference>
<dbReference type="PROSITE" id="PS00514">
    <property type="entry name" value="FIBRINOGEN_C_1"/>
    <property type="match status" value="1"/>
</dbReference>
<dbReference type="AlphaFoldDB" id="A0AA88Y6H2"/>
<reference evidence="3" key="1">
    <citation type="submission" date="2019-08" db="EMBL/GenBank/DDBJ databases">
        <title>The improved chromosome-level genome for the pearl oyster Pinctada fucata martensii using PacBio sequencing and Hi-C.</title>
        <authorList>
            <person name="Zheng Z."/>
        </authorList>
    </citation>
    <scope>NUCLEOTIDE SEQUENCE</scope>
    <source>
        <strain evidence="3">ZZ-2019</strain>
        <tissue evidence="3">Adductor muscle</tissue>
    </source>
</reference>
<dbReference type="SUPFAM" id="SSF56496">
    <property type="entry name" value="Fibrinogen C-terminal domain-like"/>
    <property type="match status" value="1"/>
</dbReference>
<name>A0AA88Y6H2_PINIB</name>
<dbReference type="Proteomes" id="UP001186944">
    <property type="component" value="Unassembled WGS sequence"/>
</dbReference>
<dbReference type="InterPro" id="IPR002181">
    <property type="entry name" value="Fibrinogen_a/b/g_C_dom"/>
</dbReference>
<organism evidence="3 4">
    <name type="scientific">Pinctada imbricata</name>
    <name type="common">Atlantic pearl-oyster</name>
    <name type="synonym">Pinctada martensii</name>
    <dbReference type="NCBI Taxonomy" id="66713"/>
    <lineage>
        <taxon>Eukaryota</taxon>
        <taxon>Metazoa</taxon>
        <taxon>Spiralia</taxon>
        <taxon>Lophotrochozoa</taxon>
        <taxon>Mollusca</taxon>
        <taxon>Bivalvia</taxon>
        <taxon>Autobranchia</taxon>
        <taxon>Pteriomorphia</taxon>
        <taxon>Pterioida</taxon>
        <taxon>Pterioidea</taxon>
        <taxon>Pteriidae</taxon>
        <taxon>Pinctada</taxon>
    </lineage>
</organism>
<dbReference type="InterPro" id="IPR050373">
    <property type="entry name" value="Fibrinogen_C-term_domain"/>
</dbReference>
<sequence>MTEPCLTDTDALYDHYNMKFSTFDVDKDFVPEISCADYGQGAWWYNACLTSNLNGRYLGPGIPDDHTSNSCKGFNNVEYRPLKVVMMMLREDS</sequence>
<evidence type="ECO:0000259" key="2">
    <source>
        <dbReference type="PROSITE" id="PS51406"/>
    </source>
</evidence>